<dbReference type="InterPro" id="IPR003661">
    <property type="entry name" value="HisK_dim/P_dom"/>
</dbReference>
<dbReference type="SMART" id="SM00448">
    <property type="entry name" value="REC"/>
    <property type="match status" value="1"/>
</dbReference>
<dbReference type="Gene3D" id="3.40.50.2300">
    <property type="match status" value="1"/>
</dbReference>
<dbReference type="InterPro" id="IPR009057">
    <property type="entry name" value="Homeodomain-like_sf"/>
</dbReference>
<dbReference type="SUPFAM" id="SSF46689">
    <property type="entry name" value="Homeodomain-like"/>
    <property type="match status" value="1"/>
</dbReference>
<organism evidence="17 18">
    <name type="scientific">Polaribacter aquimarinus</name>
    <dbReference type="NCBI Taxonomy" id="2100726"/>
    <lineage>
        <taxon>Bacteria</taxon>
        <taxon>Pseudomonadati</taxon>
        <taxon>Bacteroidota</taxon>
        <taxon>Flavobacteriia</taxon>
        <taxon>Flavobacteriales</taxon>
        <taxon>Flavobacteriaceae</taxon>
    </lineage>
</organism>
<dbReference type="InterPro" id="IPR015943">
    <property type="entry name" value="WD40/YVTN_repeat-like_dom_sf"/>
</dbReference>
<dbReference type="InterPro" id="IPR003594">
    <property type="entry name" value="HATPase_dom"/>
</dbReference>
<dbReference type="Pfam" id="PF07495">
    <property type="entry name" value="Y_Y_Y"/>
    <property type="match status" value="1"/>
</dbReference>
<comment type="caution">
    <text evidence="17">The sequence shown here is derived from an EMBL/GenBank/DDBJ whole genome shotgun (WGS) entry which is preliminary data.</text>
</comment>
<dbReference type="PANTHER" id="PTHR43547">
    <property type="entry name" value="TWO-COMPONENT HISTIDINE KINASE"/>
    <property type="match status" value="1"/>
</dbReference>
<dbReference type="InterPro" id="IPR013783">
    <property type="entry name" value="Ig-like_fold"/>
</dbReference>
<dbReference type="InterPro" id="IPR011123">
    <property type="entry name" value="Y_Y_Y"/>
</dbReference>
<keyword evidence="9" id="KW-0805">Transcription regulation</keyword>
<evidence type="ECO:0000259" key="14">
    <source>
        <dbReference type="PROSITE" id="PS01124"/>
    </source>
</evidence>
<evidence type="ECO:0000256" key="2">
    <source>
        <dbReference type="ARBA" id="ARBA00012438"/>
    </source>
</evidence>
<keyword evidence="13" id="KW-1133">Transmembrane helix</keyword>
<keyword evidence="13" id="KW-0472">Membrane</keyword>
<keyword evidence="5" id="KW-0547">Nucleotide-binding</keyword>
<dbReference type="CDD" id="cd00082">
    <property type="entry name" value="HisKA"/>
    <property type="match status" value="1"/>
</dbReference>
<feature type="transmembrane region" description="Helical" evidence="13">
    <location>
        <begin position="777"/>
        <end position="798"/>
    </location>
</feature>
<evidence type="ECO:0000256" key="6">
    <source>
        <dbReference type="ARBA" id="ARBA00022777"/>
    </source>
</evidence>
<dbReference type="GO" id="GO:0005524">
    <property type="term" value="F:ATP binding"/>
    <property type="evidence" value="ECO:0007669"/>
    <property type="project" value="UniProtKB-KW"/>
</dbReference>
<evidence type="ECO:0000256" key="13">
    <source>
        <dbReference type="SAM" id="Phobius"/>
    </source>
</evidence>
<dbReference type="CDD" id="cd17574">
    <property type="entry name" value="REC_OmpR"/>
    <property type="match status" value="1"/>
</dbReference>
<dbReference type="GO" id="GO:0000155">
    <property type="term" value="F:phosphorelay sensor kinase activity"/>
    <property type="evidence" value="ECO:0007669"/>
    <property type="project" value="InterPro"/>
</dbReference>
<dbReference type="SMART" id="SM00342">
    <property type="entry name" value="HTH_ARAC"/>
    <property type="match status" value="1"/>
</dbReference>
<dbReference type="Pfam" id="PF07494">
    <property type="entry name" value="Reg_prop"/>
    <property type="match status" value="4"/>
</dbReference>
<protein>
    <recommendedName>
        <fullName evidence="2">histidine kinase</fullName>
        <ecNumber evidence="2">2.7.13.3</ecNumber>
    </recommendedName>
</protein>
<dbReference type="GO" id="GO:0003700">
    <property type="term" value="F:DNA-binding transcription factor activity"/>
    <property type="evidence" value="ECO:0007669"/>
    <property type="project" value="InterPro"/>
</dbReference>
<proteinExistence type="predicted"/>
<dbReference type="EC" id="2.7.13.3" evidence="2"/>
<evidence type="ECO:0000313" key="17">
    <source>
        <dbReference type="EMBL" id="PWG06669.1"/>
    </source>
</evidence>
<dbReference type="InterPro" id="IPR001789">
    <property type="entry name" value="Sig_transdc_resp-reg_receiver"/>
</dbReference>
<dbReference type="SMART" id="SM00388">
    <property type="entry name" value="HisKA"/>
    <property type="match status" value="1"/>
</dbReference>
<dbReference type="SUPFAM" id="SSF52172">
    <property type="entry name" value="CheY-like"/>
    <property type="match status" value="1"/>
</dbReference>
<evidence type="ECO:0000256" key="3">
    <source>
        <dbReference type="ARBA" id="ARBA00022553"/>
    </source>
</evidence>
<feature type="domain" description="Histidine kinase" evidence="15">
    <location>
        <begin position="831"/>
        <end position="1051"/>
    </location>
</feature>
<dbReference type="PROSITE" id="PS01124">
    <property type="entry name" value="HTH_ARAC_FAMILY_2"/>
    <property type="match status" value="1"/>
</dbReference>
<dbReference type="InterPro" id="IPR004358">
    <property type="entry name" value="Sig_transdc_His_kin-like_C"/>
</dbReference>
<keyword evidence="10" id="KW-0238">DNA-binding</keyword>
<dbReference type="OrthoDB" id="358279at2"/>
<keyword evidence="7" id="KW-0067">ATP-binding</keyword>
<keyword evidence="6 17" id="KW-0418">Kinase</keyword>
<dbReference type="SUPFAM" id="SSF50998">
    <property type="entry name" value="Quinoprotein alcohol dehydrogenase-like"/>
    <property type="match status" value="1"/>
</dbReference>
<dbReference type="Gene3D" id="1.10.10.60">
    <property type="entry name" value="Homeodomain-like"/>
    <property type="match status" value="1"/>
</dbReference>
<dbReference type="FunFam" id="1.10.287.130:FF:000045">
    <property type="entry name" value="Two-component system sensor histidine kinase/response regulator"/>
    <property type="match status" value="1"/>
</dbReference>
<name>A0A2U2JEB0_9FLAO</name>
<dbReference type="InterPro" id="IPR036097">
    <property type="entry name" value="HisK_dim/P_sf"/>
</dbReference>
<dbReference type="InterPro" id="IPR018062">
    <property type="entry name" value="HTH_AraC-typ_CS"/>
</dbReference>
<dbReference type="Gene3D" id="3.30.565.10">
    <property type="entry name" value="Histidine kinase-like ATPase, C-terminal domain"/>
    <property type="match status" value="1"/>
</dbReference>
<dbReference type="Gene3D" id="1.10.287.130">
    <property type="match status" value="1"/>
</dbReference>
<dbReference type="Pfam" id="PF12833">
    <property type="entry name" value="HTH_18"/>
    <property type="match status" value="1"/>
</dbReference>
<accession>A0A2U2JEB0</accession>
<dbReference type="FunFam" id="2.60.40.10:FF:000791">
    <property type="entry name" value="Two-component system sensor histidine kinase/response regulator"/>
    <property type="match status" value="1"/>
</dbReference>
<keyword evidence="11" id="KW-0804">Transcription</keyword>
<dbReference type="EMBL" id="QFFG01000001">
    <property type="protein sequence ID" value="PWG06669.1"/>
    <property type="molecule type" value="Genomic_DNA"/>
</dbReference>
<evidence type="ECO:0000256" key="11">
    <source>
        <dbReference type="ARBA" id="ARBA00023163"/>
    </source>
</evidence>
<dbReference type="CDD" id="cd00146">
    <property type="entry name" value="PKD"/>
    <property type="match status" value="1"/>
</dbReference>
<evidence type="ECO:0000256" key="9">
    <source>
        <dbReference type="ARBA" id="ARBA00023015"/>
    </source>
</evidence>
<dbReference type="Pfam" id="PF00072">
    <property type="entry name" value="Response_reg"/>
    <property type="match status" value="1"/>
</dbReference>
<evidence type="ECO:0000313" key="18">
    <source>
        <dbReference type="Proteomes" id="UP000245670"/>
    </source>
</evidence>
<dbReference type="SUPFAM" id="SSF55874">
    <property type="entry name" value="ATPase domain of HSP90 chaperone/DNA topoisomerase II/histidine kinase"/>
    <property type="match status" value="1"/>
</dbReference>
<dbReference type="GO" id="GO:0043565">
    <property type="term" value="F:sequence-specific DNA binding"/>
    <property type="evidence" value="ECO:0007669"/>
    <property type="project" value="InterPro"/>
</dbReference>
<dbReference type="InterPro" id="IPR018060">
    <property type="entry name" value="HTH_AraC"/>
</dbReference>
<feature type="domain" description="Response regulatory" evidence="16">
    <location>
        <begin position="1098"/>
        <end position="1213"/>
    </location>
</feature>
<keyword evidence="3 12" id="KW-0597">Phosphoprotein</keyword>
<dbReference type="Gene3D" id="2.60.40.10">
    <property type="entry name" value="Immunoglobulins"/>
    <property type="match status" value="1"/>
</dbReference>
<dbReference type="PROSITE" id="PS00041">
    <property type="entry name" value="HTH_ARAC_FAMILY_1"/>
    <property type="match status" value="1"/>
</dbReference>
<dbReference type="PANTHER" id="PTHR43547:SF2">
    <property type="entry name" value="HYBRID SIGNAL TRANSDUCTION HISTIDINE KINASE C"/>
    <property type="match status" value="1"/>
</dbReference>
<dbReference type="PROSITE" id="PS50110">
    <property type="entry name" value="RESPONSE_REGULATORY"/>
    <property type="match status" value="1"/>
</dbReference>
<evidence type="ECO:0000256" key="8">
    <source>
        <dbReference type="ARBA" id="ARBA00023012"/>
    </source>
</evidence>
<dbReference type="SMART" id="SM00387">
    <property type="entry name" value="HATPase_c"/>
    <property type="match status" value="1"/>
</dbReference>
<keyword evidence="8" id="KW-0902">Two-component regulatory system</keyword>
<dbReference type="InterPro" id="IPR011110">
    <property type="entry name" value="Reg_prop"/>
</dbReference>
<evidence type="ECO:0000256" key="1">
    <source>
        <dbReference type="ARBA" id="ARBA00000085"/>
    </source>
</evidence>
<evidence type="ECO:0000256" key="10">
    <source>
        <dbReference type="ARBA" id="ARBA00023125"/>
    </source>
</evidence>
<feature type="modified residue" description="4-aspartylphosphate" evidence="12">
    <location>
        <position position="1146"/>
    </location>
</feature>
<dbReference type="PROSITE" id="PS50109">
    <property type="entry name" value="HIS_KIN"/>
    <property type="match status" value="1"/>
</dbReference>
<dbReference type="SUPFAM" id="SSF47384">
    <property type="entry name" value="Homodimeric domain of signal transducing histidine kinase"/>
    <property type="match status" value="1"/>
</dbReference>
<feature type="domain" description="HTH araC/xylS-type" evidence="14">
    <location>
        <begin position="1245"/>
        <end position="1344"/>
    </location>
</feature>
<evidence type="ECO:0000256" key="7">
    <source>
        <dbReference type="ARBA" id="ARBA00022840"/>
    </source>
</evidence>
<keyword evidence="18" id="KW-1185">Reference proteome</keyword>
<dbReference type="FunFam" id="3.30.565.10:FF:000037">
    <property type="entry name" value="Hybrid sensor histidine kinase/response regulator"/>
    <property type="match status" value="1"/>
</dbReference>
<dbReference type="InterPro" id="IPR005467">
    <property type="entry name" value="His_kinase_dom"/>
</dbReference>
<keyword evidence="13" id="KW-0812">Transmembrane</keyword>
<dbReference type="InterPro" id="IPR011047">
    <property type="entry name" value="Quinoprotein_ADH-like_sf"/>
</dbReference>
<keyword evidence="4" id="KW-0808">Transferase</keyword>
<evidence type="ECO:0000259" key="16">
    <source>
        <dbReference type="PROSITE" id="PS50110"/>
    </source>
</evidence>
<comment type="catalytic activity">
    <reaction evidence="1">
        <text>ATP + protein L-histidine = ADP + protein N-phospho-L-histidine.</text>
        <dbReference type="EC" id="2.7.13.3"/>
    </reaction>
</comment>
<sequence>MKAKLFFLLIFIHIVNINAQMSIYNFRNINISDGLSNNTVSSIAQDKFGQLWFGTSNGLNKYNGQEITVYRNSPKDRYSISNSEISNVLADKEGYVWVGTYNGLNRYNPKNNTFRRYYKRSSKKNSLTHSLIISSLEMPSGNIWFGTANGVSIYEKKKNRFIKFLQGNEKTGLNSIHDIYLDKNNIIWLATNSSIIKVEKDENNKFKVKKYKIDILKNKSYVNSIKEVAPNILGIATRYKGYLNFNKKTEKFFRPKDLDIPDNLDVRDLEIDEDKNLWIASTSGLYIVSSSNKTTVIKESNFSNYGNIQNFIRSIYKDKNGFFWLSTENGGVMTWHKSYQNFLHLKNSNSYKNITNSIIAGKDGVVFFGTEEGVVNKIDKEGNVFEIFKISNADNSINYTVKSLFFCEPNLLFIGTINKGIIVLDINTKKIVLNYFSNDLNNYLRNTTIIELKKDLKENLYIGTFGKGLVKYNLKTKVFQTYRRPKIATNIVKSIAIDNNNNLVIGGMGGVSIIKVNSKGYFKVSNYFKNNPLITYNISCVFKDSNNNIWAGTTTKGLYKFDKEDFKKANILYKDRFSKVNSIIEGEKGVLWISTDKGIVKYNSNTGKSFTYNQNIIVNNSFRENSSLKLKDQFYFGDLYGITVFNPKKIIKITKVPKVVLSKLKIKNELVAINDNNQVLSKSLNYTDVLELDHTNSNFSISYALPNYINSKGNRYAYRLKGLDDTWTFTKQTEAFFTLQTAGTYTFQVKAANHDNVWNNRPTNIKIIIHPAPWKTWWAYTIYLLLLFFLFYTVSWFIQSKTRLKDKLELEYIANKKNEELNKAKLQFFTNISHEFRTPLTLILGPLQNVLENYKGTNATYKKLRIIESSTNHLLRLINRLMDFRKLESNQFKLEAAEGNIVKFLREIYLSFSEYAKDKNYNYSFNTSEEEISVYYDRYKLERVFYNLISNAFRYTKEGGTISINITKDKENVFITVKDSGVGIAEEYIDKIFDRFFEVAAHKQGEGKYIKGTGIGLSIAKNIVKLHHGSIFVENVKPSGALFSVKLKLDKKHLSSDEIIENFKMSDDVSQYVSQIDIPKVKTDYNIQDLITQDKKYTILVVEDNAVLRSFIKEILKINYNVLEAENGKVALEKAIKNLPDLIISDVIMPEMVGTELCSKIKTTLTTSHIPVILLTSRTSLVYKFEGLESGADDYISKPFNLKEFNLKIRNLLESKQRIKEKFLTDQSFESMDVSLTSLDQKLLEKAFKTVKDNIANEDFNIAQFSEDLGVSRSMLFTKIKAWSNATPNDFIQEIRLKHAAKLLELDKFSVSEVSYKVGFKRPKYFSQCFKKKYNLTPSEFSEKFKTNL</sequence>
<gene>
    <name evidence="17" type="ORF">DIS07_02195</name>
</gene>
<dbReference type="Pfam" id="PF00512">
    <property type="entry name" value="HisKA"/>
    <property type="match status" value="1"/>
</dbReference>
<dbReference type="InterPro" id="IPR011006">
    <property type="entry name" value="CheY-like_superfamily"/>
</dbReference>
<dbReference type="Gene3D" id="2.130.10.10">
    <property type="entry name" value="YVTN repeat-like/Quinoprotein amine dehydrogenase"/>
    <property type="match status" value="2"/>
</dbReference>
<reference evidence="17 18" key="1">
    <citation type="submission" date="2018-05" db="EMBL/GenBank/DDBJ databases">
        <title>Polaribacter aquimarinus sp. nov., isolated from sediment in a sediment of sea.</title>
        <authorList>
            <person name="Lu D."/>
        </authorList>
    </citation>
    <scope>NUCLEOTIDE SEQUENCE [LARGE SCALE GENOMIC DNA]</scope>
    <source>
        <strain evidence="17 18">ZY113</strain>
    </source>
</reference>
<evidence type="ECO:0000256" key="5">
    <source>
        <dbReference type="ARBA" id="ARBA00022741"/>
    </source>
</evidence>
<evidence type="ECO:0000256" key="4">
    <source>
        <dbReference type="ARBA" id="ARBA00022679"/>
    </source>
</evidence>
<dbReference type="InterPro" id="IPR036890">
    <property type="entry name" value="HATPase_C_sf"/>
</dbReference>
<dbReference type="PRINTS" id="PR00344">
    <property type="entry name" value="BCTRLSENSOR"/>
</dbReference>
<dbReference type="Proteomes" id="UP000245670">
    <property type="component" value="Unassembled WGS sequence"/>
</dbReference>
<dbReference type="Pfam" id="PF02518">
    <property type="entry name" value="HATPase_c"/>
    <property type="match status" value="1"/>
</dbReference>
<evidence type="ECO:0000259" key="15">
    <source>
        <dbReference type="PROSITE" id="PS50109"/>
    </source>
</evidence>
<evidence type="ECO:0000256" key="12">
    <source>
        <dbReference type="PROSITE-ProRule" id="PRU00169"/>
    </source>
</evidence>